<evidence type="ECO:0000313" key="2">
    <source>
        <dbReference type="Proteomes" id="UP000237000"/>
    </source>
</evidence>
<keyword evidence="2" id="KW-1185">Reference proteome</keyword>
<evidence type="ECO:0000313" key="1">
    <source>
        <dbReference type="EMBL" id="PON96302.1"/>
    </source>
</evidence>
<dbReference type="EMBL" id="JXTC01000039">
    <property type="protein sequence ID" value="PON96302.1"/>
    <property type="molecule type" value="Genomic_DNA"/>
</dbReference>
<reference evidence="2" key="1">
    <citation type="submission" date="2016-06" db="EMBL/GenBank/DDBJ databases">
        <title>Parallel loss of symbiosis genes in relatives of nitrogen-fixing non-legume Parasponia.</title>
        <authorList>
            <person name="Van Velzen R."/>
            <person name="Holmer R."/>
            <person name="Bu F."/>
            <person name="Rutten L."/>
            <person name="Van Zeijl A."/>
            <person name="Liu W."/>
            <person name="Santuari L."/>
            <person name="Cao Q."/>
            <person name="Sharma T."/>
            <person name="Shen D."/>
            <person name="Roswanjaya Y."/>
            <person name="Wardhani T."/>
            <person name="Kalhor M.S."/>
            <person name="Jansen J."/>
            <person name="Van den Hoogen J."/>
            <person name="Gungor B."/>
            <person name="Hartog M."/>
            <person name="Hontelez J."/>
            <person name="Verver J."/>
            <person name="Yang W.-C."/>
            <person name="Schijlen E."/>
            <person name="Repin R."/>
            <person name="Schilthuizen M."/>
            <person name="Schranz E."/>
            <person name="Heidstra R."/>
            <person name="Miyata K."/>
            <person name="Fedorova E."/>
            <person name="Kohlen W."/>
            <person name="Bisseling T."/>
            <person name="Smit S."/>
            <person name="Geurts R."/>
        </authorList>
    </citation>
    <scope>NUCLEOTIDE SEQUENCE [LARGE SCALE GENOMIC DNA]</scope>
    <source>
        <strain evidence="2">cv. RG33-2</strain>
    </source>
</reference>
<dbReference type="OrthoDB" id="10294356at2759"/>
<gene>
    <name evidence="1" type="ORF">TorRG33x02_078910</name>
</gene>
<dbReference type="Proteomes" id="UP000237000">
    <property type="component" value="Unassembled WGS sequence"/>
</dbReference>
<name>A0A2P5FET7_TREOI</name>
<proteinExistence type="predicted"/>
<protein>
    <submittedName>
        <fullName evidence="1">Uncharacterized protein</fullName>
    </submittedName>
</protein>
<organism evidence="1 2">
    <name type="scientific">Trema orientale</name>
    <name type="common">Charcoal tree</name>
    <name type="synonym">Celtis orientalis</name>
    <dbReference type="NCBI Taxonomy" id="63057"/>
    <lineage>
        <taxon>Eukaryota</taxon>
        <taxon>Viridiplantae</taxon>
        <taxon>Streptophyta</taxon>
        <taxon>Embryophyta</taxon>
        <taxon>Tracheophyta</taxon>
        <taxon>Spermatophyta</taxon>
        <taxon>Magnoliopsida</taxon>
        <taxon>eudicotyledons</taxon>
        <taxon>Gunneridae</taxon>
        <taxon>Pentapetalae</taxon>
        <taxon>rosids</taxon>
        <taxon>fabids</taxon>
        <taxon>Rosales</taxon>
        <taxon>Cannabaceae</taxon>
        <taxon>Trema</taxon>
    </lineage>
</organism>
<dbReference type="AlphaFoldDB" id="A0A2P5FET7"/>
<sequence>MNRLEIELVWIRKGVDSNKKQGVQLRNDQLDIFGRMVSTTNLDAEFLENLDHEMCSITIQLQLVFDSRIWKLGSRAADFDGS</sequence>
<accession>A0A2P5FET7</accession>
<comment type="caution">
    <text evidence="1">The sequence shown here is derived from an EMBL/GenBank/DDBJ whole genome shotgun (WGS) entry which is preliminary data.</text>
</comment>
<dbReference type="InParanoid" id="A0A2P5FET7"/>